<dbReference type="PROSITE" id="PS50011">
    <property type="entry name" value="PROTEIN_KINASE_DOM"/>
    <property type="match status" value="1"/>
</dbReference>
<dbReference type="InterPro" id="IPR000719">
    <property type="entry name" value="Prot_kinase_dom"/>
</dbReference>
<dbReference type="GO" id="GO:0004674">
    <property type="term" value="F:protein serine/threonine kinase activity"/>
    <property type="evidence" value="ECO:0007669"/>
    <property type="project" value="UniProtKB-KW"/>
</dbReference>
<dbReference type="InterPro" id="IPR011009">
    <property type="entry name" value="Kinase-like_dom_sf"/>
</dbReference>
<dbReference type="GO" id="GO:0005524">
    <property type="term" value="F:ATP binding"/>
    <property type="evidence" value="ECO:0007669"/>
    <property type="project" value="UniProtKB-KW"/>
</dbReference>
<evidence type="ECO:0000256" key="4">
    <source>
        <dbReference type="ARBA" id="ARBA00022777"/>
    </source>
</evidence>
<dbReference type="Gene3D" id="1.10.510.10">
    <property type="entry name" value="Transferase(Phosphotransferase) domain 1"/>
    <property type="match status" value="1"/>
</dbReference>
<comment type="caution">
    <text evidence="7">The sequence shown here is derived from an EMBL/GenBank/DDBJ whole genome shotgun (WGS) entry which is preliminary data.</text>
</comment>
<dbReference type="OrthoDB" id="5979581at2759"/>
<organism evidence="7 8">
    <name type="scientific">Blastomyces parvus</name>
    <dbReference type="NCBI Taxonomy" id="2060905"/>
    <lineage>
        <taxon>Eukaryota</taxon>
        <taxon>Fungi</taxon>
        <taxon>Dikarya</taxon>
        <taxon>Ascomycota</taxon>
        <taxon>Pezizomycotina</taxon>
        <taxon>Eurotiomycetes</taxon>
        <taxon>Eurotiomycetidae</taxon>
        <taxon>Onygenales</taxon>
        <taxon>Ajellomycetaceae</taxon>
        <taxon>Blastomyces</taxon>
    </lineage>
</organism>
<dbReference type="Pfam" id="PF00069">
    <property type="entry name" value="Pkinase"/>
    <property type="match status" value="1"/>
</dbReference>
<gene>
    <name evidence="7" type="ORF">GX51_05678</name>
</gene>
<dbReference type="PANTHER" id="PTHR45646">
    <property type="entry name" value="SERINE/THREONINE-PROTEIN KINASE DOA-RELATED"/>
    <property type="match status" value="1"/>
</dbReference>
<evidence type="ECO:0000256" key="3">
    <source>
        <dbReference type="ARBA" id="ARBA00022741"/>
    </source>
</evidence>
<feature type="domain" description="Protein kinase" evidence="6">
    <location>
        <begin position="1"/>
        <end position="197"/>
    </location>
</feature>
<reference evidence="7 8" key="1">
    <citation type="submission" date="2017-10" db="EMBL/GenBank/DDBJ databases">
        <title>Comparative genomics in systemic dimorphic fungi from Ajellomycetaceae.</title>
        <authorList>
            <person name="Munoz J.F."/>
            <person name="Mcewen J.G."/>
            <person name="Clay O.K."/>
            <person name="Cuomo C.A."/>
        </authorList>
    </citation>
    <scope>NUCLEOTIDE SEQUENCE [LARGE SCALE GENOMIC DNA]</scope>
    <source>
        <strain evidence="7 8">UAMH130</strain>
    </source>
</reference>
<accession>A0A2B7WW13</accession>
<evidence type="ECO:0000256" key="5">
    <source>
        <dbReference type="ARBA" id="ARBA00022840"/>
    </source>
</evidence>
<evidence type="ECO:0000313" key="7">
    <source>
        <dbReference type="EMBL" id="PGH00692.1"/>
    </source>
</evidence>
<keyword evidence="8" id="KW-1185">Reference proteome</keyword>
<proteinExistence type="predicted"/>
<protein>
    <recommendedName>
        <fullName evidence="6">Protein kinase domain-containing protein</fullName>
    </recommendedName>
</protein>
<dbReference type="SUPFAM" id="SSF56112">
    <property type="entry name" value="Protein kinase-like (PK-like)"/>
    <property type="match status" value="1"/>
</dbReference>
<evidence type="ECO:0000256" key="1">
    <source>
        <dbReference type="ARBA" id="ARBA00022527"/>
    </source>
</evidence>
<evidence type="ECO:0000259" key="6">
    <source>
        <dbReference type="PROSITE" id="PS50011"/>
    </source>
</evidence>
<dbReference type="AlphaFoldDB" id="A0A2B7WW13"/>
<evidence type="ECO:0000313" key="8">
    <source>
        <dbReference type="Proteomes" id="UP000224080"/>
    </source>
</evidence>
<keyword evidence="2" id="KW-0808">Transferase</keyword>
<keyword evidence="3" id="KW-0547">Nucleotide-binding</keyword>
<dbReference type="STRING" id="2060905.A0A2B7WW13"/>
<keyword evidence="5" id="KW-0067">ATP-binding</keyword>
<dbReference type="PANTHER" id="PTHR45646:SF11">
    <property type="entry name" value="SERINE_THREONINE-PROTEIN KINASE DOA"/>
    <property type="match status" value="1"/>
</dbReference>
<dbReference type="GO" id="GO:0043484">
    <property type="term" value="P:regulation of RNA splicing"/>
    <property type="evidence" value="ECO:0007669"/>
    <property type="project" value="TreeGrafter"/>
</dbReference>
<dbReference type="EMBL" id="PDNC01000082">
    <property type="protein sequence ID" value="PGH00692.1"/>
    <property type="molecule type" value="Genomic_DNA"/>
</dbReference>
<keyword evidence="4" id="KW-0418">Kinase</keyword>
<evidence type="ECO:0000256" key="2">
    <source>
        <dbReference type="ARBA" id="ARBA00022679"/>
    </source>
</evidence>
<name>A0A2B7WW13_9EURO</name>
<dbReference type="InterPro" id="IPR051175">
    <property type="entry name" value="CLK_kinases"/>
</dbReference>
<sequence length="383" mass="44969">MKWSTPSARKVLSDRTIYASRRIPTCTGLPVLCDLGDARIGSHKHRGDIMPGIYRAPEVILGMEWDYKVDIWSVGVMTWDIFEGERLFFAKKDGILNDEQHPAEMVSLLGPPPQEFIKRNDKCLQYWDDQGSNWKGSVPIPDQSFETREWRLKDGDRTLFLNFLRRTLRWMPEERPSAEELACSSRDSMDSSCTPWSRLNQEKLNASLHEIFREHLLWKELKEISVAHPKRPIKKALMHPAGACNFEEINNFPHKVFASMSLDWEAVKMLRNCNLSLFTRLYFIISDTHFESEIPMLSTEIIRYSFAIFMNYDDGRRPQIPAKPNCRRCSKTQFRDHLIPRVEHFTNVDWVKLFRSLRRNILLFNQFVCTQLGKSRFCELACW</sequence>
<dbReference type="GO" id="GO:0005634">
    <property type="term" value="C:nucleus"/>
    <property type="evidence" value="ECO:0007669"/>
    <property type="project" value="TreeGrafter"/>
</dbReference>
<keyword evidence="1" id="KW-0723">Serine/threonine-protein kinase</keyword>
<dbReference type="Proteomes" id="UP000224080">
    <property type="component" value="Unassembled WGS sequence"/>
</dbReference>